<protein>
    <recommendedName>
        <fullName evidence="3">HEAT repeat domain-containing protein</fullName>
    </recommendedName>
</protein>
<accession>A0A540WX87</accession>
<dbReference type="Proteomes" id="UP000315369">
    <property type="component" value="Unassembled WGS sequence"/>
</dbReference>
<dbReference type="AlphaFoldDB" id="A0A540WX87"/>
<evidence type="ECO:0008006" key="3">
    <source>
        <dbReference type="Google" id="ProtNLM"/>
    </source>
</evidence>
<organism evidence="1 2">
    <name type="scientific">Myxococcus llanfairpwllgwyngyllgogerychwyrndrobwllllantysiliogogogochensis</name>
    <dbReference type="NCBI Taxonomy" id="2590453"/>
    <lineage>
        <taxon>Bacteria</taxon>
        <taxon>Pseudomonadati</taxon>
        <taxon>Myxococcota</taxon>
        <taxon>Myxococcia</taxon>
        <taxon>Myxococcales</taxon>
        <taxon>Cystobacterineae</taxon>
        <taxon>Myxococcaceae</taxon>
        <taxon>Myxococcus</taxon>
    </lineage>
</organism>
<gene>
    <name evidence="1" type="ORF">FJV41_23010</name>
</gene>
<reference evidence="1 2" key="1">
    <citation type="submission" date="2019-06" db="EMBL/GenBank/DDBJ databases">
        <authorList>
            <person name="Livingstone P."/>
            <person name="Whitworth D."/>
        </authorList>
    </citation>
    <scope>NUCLEOTIDE SEQUENCE [LARGE SCALE GENOMIC DNA]</scope>
    <source>
        <strain evidence="1 2">AM401</strain>
    </source>
</reference>
<keyword evidence="2" id="KW-1185">Reference proteome</keyword>
<comment type="caution">
    <text evidence="1">The sequence shown here is derived from an EMBL/GenBank/DDBJ whole genome shotgun (WGS) entry which is preliminary data.</text>
</comment>
<proteinExistence type="predicted"/>
<dbReference type="OrthoDB" id="5508860at2"/>
<dbReference type="InterPro" id="IPR011989">
    <property type="entry name" value="ARM-like"/>
</dbReference>
<dbReference type="SUPFAM" id="SSF48371">
    <property type="entry name" value="ARM repeat"/>
    <property type="match status" value="1"/>
</dbReference>
<dbReference type="EMBL" id="VIFM01000094">
    <property type="protein sequence ID" value="TQF13617.1"/>
    <property type="molecule type" value="Genomic_DNA"/>
</dbReference>
<sequence length="549" mass="62128">MSLLRSTPLHDKWVRQRLVRLIGRLDTAGQHQSLLRSVLLDPRETYDVRDAVMRLAHGRPPWLKLSREEFSRLAGRTPSYEGDDLLSREPGPTFTLSSVLCEAGLDEDSEELARDVLSAAMPDTRARILHDQRPGALTPSLMEWLFLKWWEEDRHHLDKQGDRGHELNGFVALECRNRPGMWDLLTQWARNWPTDHLKWHVLPRLSPAEQVRLLTSHPELHQRAVAEFLLPLRELHAALGTEGLSRALRKVVLAESLALVVNRANIVERPEPFGRAVKVLGEWGAARPLLYELLCSFDVDVEARGALLMELFARDRAAALRWTFAAVSYPDNLPLVMRAHQLAARHPRPEDRPLFLRWLRDEDVHGQLLAMEGLMGLGESGAGWRDRLTFLAHSDSPRVRLNAAAGLVREGLHEWLEPLRLVAVDESPGATLRSEAIRWLGVLDAEASRSLLYRALETPPGPGDIGGFGAPPASDEANEAAWALNRLGTPEDLARLLDARVRGQCGWYFDDELENHVLRQEGRSRPPPPSYWERGDLLKFAQAARDREE</sequence>
<dbReference type="Gene3D" id="1.25.10.10">
    <property type="entry name" value="Leucine-rich Repeat Variant"/>
    <property type="match status" value="1"/>
</dbReference>
<evidence type="ECO:0000313" key="2">
    <source>
        <dbReference type="Proteomes" id="UP000315369"/>
    </source>
</evidence>
<name>A0A540WX87_9BACT</name>
<evidence type="ECO:0000313" key="1">
    <source>
        <dbReference type="EMBL" id="TQF13617.1"/>
    </source>
</evidence>
<dbReference type="InterPro" id="IPR016024">
    <property type="entry name" value="ARM-type_fold"/>
</dbReference>
<dbReference type="RefSeq" id="WP_141644679.1">
    <property type="nucleotide sequence ID" value="NZ_VIFM01000094.1"/>
</dbReference>